<dbReference type="Proteomes" id="UP001597287">
    <property type="component" value="Unassembled WGS sequence"/>
</dbReference>
<feature type="domain" description="Ketosynthase family 3 (KS3)" evidence="5">
    <location>
        <begin position="15"/>
        <end position="423"/>
    </location>
</feature>
<dbReference type="PANTHER" id="PTHR43775">
    <property type="entry name" value="FATTY ACID SYNTHASE"/>
    <property type="match status" value="1"/>
</dbReference>
<feature type="domain" description="Carrier" evidence="4">
    <location>
        <begin position="1438"/>
        <end position="1513"/>
    </location>
</feature>
<evidence type="ECO:0000256" key="1">
    <source>
        <dbReference type="ARBA" id="ARBA00022450"/>
    </source>
</evidence>
<dbReference type="EMBL" id="JBHUIG010000032">
    <property type="protein sequence ID" value="MFD2321958.1"/>
    <property type="molecule type" value="Genomic_DNA"/>
</dbReference>
<dbReference type="SUPFAM" id="SSF53901">
    <property type="entry name" value="Thiolase-like"/>
    <property type="match status" value="1"/>
</dbReference>
<dbReference type="InterPro" id="IPR013968">
    <property type="entry name" value="PKS_KR"/>
</dbReference>
<dbReference type="Gene3D" id="3.40.50.720">
    <property type="entry name" value="NAD(P)-binding Rossmann-like Domain"/>
    <property type="match status" value="1"/>
</dbReference>
<dbReference type="CDD" id="cd00833">
    <property type="entry name" value="PKS"/>
    <property type="match status" value="1"/>
</dbReference>
<gene>
    <name evidence="6" type="ORF">ACFSPV_25065</name>
</gene>
<dbReference type="Pfam" id="PF00550">
    <property type="entry name" value="PP-binding"/>
    <property type="match status" value="1"/>
</dbReference>
<dbReference type="Gene3D" id="3.40.47.10">
    <property type="match status" value="1"/>
</dbReference>
<dbReference type="SUPFAM" id="SSF52151">
    <property type="entry name" value="FabD/lysophospholipase-like"/>
    <property type="match status" value="1"/>
</dbReference>
<dbReference type="SUPFAM" id="SSF47336">
    <property type="entry name" value="ACP-like"/>
    <property type="match status" value="1"/>
</dbReference>
<keyword evidence="7" id="KW-1185">Reference proteome</keyword>
<dbReference type="PROSITE" id="PS50075">
    <property type="entry name" value="CARRIER"/>
    <property type="match status" value="1"/>
</dbReference>
<keyword evidence="2" id="KW-0597">Phosphoprotein</keyword>
<dbReference type="SUPFAM" id="SSF51735">
    <property type="entry name" value="NAD(P)-binding Rossmann-fold domains"/>
    <property type="match status" value="2"/>
</dbReference>
<dbReference type="InterPro" id="IPR014031">
    <property type="entry name" value="Ketoacyl_synth_C"/>
</dbReference>
<dbReference type="PANTHER" id="PTHR43775:SF37">
    <property type="entry name" value="SI:DKEY-61P9.11"/>
    <property type="match status" value="1"/>
</dbReference>
<evidence type="ECO:0000259" key="4">
    <source>
        <dbReference type="PROSITE" id="PS50075"/>
    </source>
</evidence>
<comment type="caution">
    <text evidence="6">The sequence shown here is derived from an EMBL/GenBank/DDBJ whole genome shotgun (WGS) entry which is preliminary data.</text>
</comment>
<dbReference type="InterPro" id="IPR036291">
    <property type="entry name" value="NAD(P)-bd_dom_sf"/>
</dbReference>
<dbReference type="Gene3D" id="3.40.366.10">
    <property type="entry name" value="Malonyl-Coenzyme A Acyl Carrier Protein, domain 2"/>
    <property type="match status" value="1"/>
</dbReference>
<dbReference type="Pfam" id="PF00109">
    <property type="entry name" value="ketoacyl-synt"/>
    <property type="match status" value="1"/>
</dbReference>
<protein>
    <submittedName>
        <fullName evidence="6">Beta-ketoacyl synthase N-terminal-like domain-containing protein</fullName>
    </submittedName>
</protein>
<dbReference type="InterPro" id="IPR036736">
    <property type="entry name" value="ACP-like_sf"/>
</dbReference>
<dbReference type="SMART" id="SM00827">
    <property type="entry name" value="PKS_AT"/>
    <property type="match status" value="1"/>
</dbReference>
<dbReference type="InterPro" id="IPR009081">
    <property type="entry name" value="PP-bd_ACP"/>
</dbReference>
<dbReference type="Pfam" id="PF08659">
    <property type="entry name" value="KR"/>
    <property type="match status" value="1"/>
</dbReference>
<proteinExistence type="predicted"/>
<dbReference type="InterPro" id="IPR057326">
    <property type="entry name" value="KR_dom"/>
</dbReference>
<dbReference type="Pfam" id="PF00698">
    <property type="entry name" value="Acyl_transf_1"/>
    <property type="match status" value="1"/>
</dbReference>
<dbReference type="InterPro" id="IPR020841">
    <property type="entry name" value="PKS_Beta-ketoAc_synthase_dom"/>
</dbReference>
<dbReference type="RefSeq" id="WP_380110021.1">
    <property type="nucleotide sequence ID" value="NZ_JBHSIH010000001.1"/>
</dbReference>
<dbReference type="InterPro" id="IPR001227">
    <property type="entry name" value="Ac_transferase_dom_sf"/>
</dbReference>
<evidence type="ECO:0000256" key="2">
    <source>
        <dbReference type="ARBA" id="ARBA00022553"/>
    </source>
</evidence>
<evidence type="ECO:0000259" key="5">
    <source>
        <dbReference type="PROSITE" id="PS52004"/>
    </source>
</evidence>
<dbReference type="InterPro" id="IPR014030">
    <property type="entry name" value="Ketoacyl_synth_N"/>
</dbReference>
<keyword evidence="3" id="KW-0808">Transferase</keyword>
<evidence type="ECO:0000256" key="3">
    <source>
        <dbReference type="ARBA" id="ARBA00022679"/>
    </source>
</evidence>
<dbReference type="Pfam" id="PF02801">
    <property type="entry name" value="Ketoacyl-synt_C"/>
    <property type="match status" value="1"/>
</dbReference>
<sequence>MTPEHSASYQLPSLNGTVAIIGMAGRFPGADDVDTLWRHVCAGRDVRGGGEVPGAGSGYLLQGMEDFAAEFFEVPPRQASLLDPQHRLFLEVVWHALEDAGYVPDRCPGHVGIYAGANFNNYLFNVADHFDLEAIDTYLEAMIANDKDYLTSRVAHKLGFSGPAVSVSTSCSTSLVAIATACQSLLDLQCDMAIAGGTGLNVPQQRVYRDYQEGGMSRDGACHAFDADATGVVHGSGLGVLVLKRTEDALRDGDAIVALVRGFAVNNDGARKVGYAAPSVEGQAEVLAEALAMAGIDADSVGYIEAHGTGTPVGDPIEFAALSRVYGAQGPKRCALGSIKSHVGHLGAAAGVAGSIVAALALQRATQPPMLHYRRPNPAIDLAASPFEVLTQARDWPRQDAPRRAAVSSFGIGGTNAHVVLEEAPPLLDRPAADGMQLAVLSARSPEALERMAQRLADHLQAWPDLRPADIAFTLAQGRKTFRHRRSLAFDSVADLAGQLRKPGRAAAAEAPQAVAFMYPGIGAQHAGMGAALYRQAPVYREAIDRCAALLQPRLGRDIRSALLADGEGGAADAVAADLADAPFGMACVVAVEIALTQLWRSRGVQPACLIGHSLGEYAAAWAAGVFTLEQVLEIVVLRGELIRGTQEGAMLVVSLDEPALRERLPAGLSLAAVNAERMCMVSGAARDIADFEGALCRDKVVMQRLGVDRAAHSALLDPVLDAFRAAVAAMPLQAPTVPFLSNLSGTWITAGEATSADYWVRHMRETVRFADGVAVLLDGGRHALLELGPGRGLATLARRHALARRSHCILASLHGGEKAGDDARAFAQALGALWCSGAAVETAQLLSGAAARRVALPGYPFERQRHWLERRAAAPAVVPAVAPAVAALDKRSDIDRWFYAPSWRQAPAALADTPAPRGVEWLFGVEGEWLDALDAARRGEGHTVLHVEAGAAWERVSASHYRVRPDSDEDHRRLFTAALADYGAPARIVHAWALAPLAAPGAQDEALDAPAHQRGHAALLCLARALSAHGLSGAGTGIVVLSSQVFGVTGQERLLPEKATLLGACRTWPYEFPAQGFVHIDLEEQPRPGAWIDGLMRDIDSAPARTGNLLSLAWRQGGRWRFGVEPLALPPAAARSQRPVLRDQGLYLVSGGFGGIGGLAAQWLARQARQPRLVLLGRSAVPPRDQWPALLADEGGDAATLARIRQIRSLEALGAEVEAVQADVADRARMQAVQAQLAERFGSAVVHGIVHAAGVAGGGLMQLEGSAGDTRNLRAKVAGTRLLAELFGSPALDFMLLCSSLGALAGTLGQAENTAANAFLDAYAQAGPLRAGVVHSVNWDYWLQVGMILELAERHHRITGGAIETGILPEEAPGCFERVLRAGLPQVVVSTADFPALLAARAEATGQALALFENADLRRDAADATSARPLDGPAYVAPASATERVLALLWQERLGLERVGTDDAFLALGGDSMLALPLMAEMREALQFDLPVRTLFAEQTIARIARHIANHEARPGLTERVAAVYLQVRGMSPEQVALALSEEVSA</sequence>
<accession>A0ABW5EXA6</accession>
<dbReference type="Pfam" id="PF16197">
    <property type="entry name" value="KAsynt_C_assoc"/>
    <property type="match status" value="1"/>
</dbReference>
<dbReference type="Gene3D" id="1.10.1200.10">
    <property type="entry name" value="ACP-like"/>
    <property type="match status" value="1"/>
</dbReference>
<dbReference type="InterPro" id="IPR014043">
    <property type="entry name" value="Acyl_transferase_dom"/>
</dbReference>
<dbReference type="InterPro" id="IPR050091">
    <property type="entry name" value="PKS_NRPS_Biosynth_Enz"/>
</dbReference>
<reference evidence="7" key="1">
    <citation type="journal article" date="2019" name="Int. J. Syst. Evol. Microbiol.">
        <title>The Global Catalogue of Microorganisms (GCM) 10K type strain sequencing project: providing services to taxonomists for standard genome sequencing and annotation.</title>
        <authorList>
            <consortium name="The Broad Institute Genomics Platform"/>
            <consortium name="The Broad Institute Genome Sequencing Center for Infectious Disease"/>
            <person name="Wu L."/>
            <person name="Ma J."/>
        </authorList>
    </citation>
    <scope>NUCLEOTIDE SEQUENCE [LARGE SCALE GENOMIC DNA]</scope>
    <source>
        <strain evidence="7">CCUG 62793</strain>
    </source>
</reference>
<keyword evidence="1" id="KW-0596">Phosphopantetheine</keyword>
<dbReference type="InterPro" id="IPR032821">
    <property type="entry name" value="PKS_assoc"/>
</dbReference>
<evidence type="ECO:0000313" key="7">
    <source>
        <dbReference type="Proteomes" id="UP001597287"/>
    </source>
</evidence>
<dbReference type="Gene3D" id="3.30.70.3290">
    <property type="match status" value="1"/>
</dbReference>
<name>A0ABW5EXA6_9BURK</name>
<dbReference type="InterPro" id="IPR016039">
    <property type="entry name" value="Thiolase-like"/>
</dbReference>
<dbReference type="InterPro" id="IPR016035">
    <property type="entry name" value="Acyl_Trfase/lysoPLipase"/>
</dbReference>
<dbReference type="SMART" id="SM00825">
    <property type="entry name" value="PKS_KS"/>
    <property type="match status" value="1"/>
</dbReference>
<organism evidence="6 7">
    <name type="scientific">Delftia deserti</name>
    <dbReference type="NCBI Taxonomy" id="1651218"/>
    <lineage>
        <taxon>Bacteria</taxon>
        <taxon>Pseudomonadati</taxon>
        <taxon>Pseudomonadota</taxon>
        <taxon>Betaproteobacteria</taxon>
        <taxon>Burkholderiales</taxon>
        <taxon>Comamonadaceae</taxon>
        <taxon>Delftia</taxon>
    </lineage>
</organism>
<dbReference type="SMART" id="SM00822">
    <property type="entry name" value="PKS_KR"/>
    <property type="match status" value="1"/>
</dbReference>
<evidence type="ECO:0000313" key="6">
    <source>
        <dbReference type="EMBL" id="MFD2321958.1"/>
    </source>
</evidence>
<dbReference type="PROSITE" id="PS52004">
    <property type="entry name" value="KS3_2"/>
    <property type="match status" value="1"/>
</dbReference>